<evidence type="ECO:0008006" key="3">
    <source>
        <dbReference type="Google" id="ProtNLM"/>
    </source>
</evidence>
<dbReference type="InterPro" id="IPR011990">
    <property type="entry name" value="TPR-like_helical_dom_sf"/>
</dbReference>
<sequence length="111" mass="12167">MLAAFVYAGNGGCALEFLQEMAVNAVSANGKTFAMVLCVCDHIGLLKRGRREFSRMLFDYAIHPNIEHFGSMADILGRSGMLSDAKELVYTMPYQPDIVSWGSLLGTCKIL</sequence>
<protein>
    <recommendedName>
        <fullName evidence="3">Pentacotripeptide-repeat region of PRORP domain-containing protein</fullName>
    </recommendedName>
</protein>
<dbReference type="OMA" id="MDMATTR"/>
<dbReference type="HOGENOM" id="CLU_002706_0_0_1"/>
<dbReference type="PANTHER" id="PTHR47926">
    <property type="entry name" value="PENTATRICOPEPTIDE REPEAT-CONTAINING PROTEIN"/>
    <property type="match status" value="1"/>
</dbReference>
<dbReference type="Gramene" id="EFJ33087">
    <property type="protein sequence ID" value="EFJ33087"/>
    <property type="gene ID" value="SELMODRAFT_84256"/>
</dbReference>
<dbReference type="Proteomes" id="UP000001514">
    <property type="component" value="Unassembled WGS sequence"/>
</dbReference>
<reference evidence="1 2" key="1">
    <citation type="journal article" date="2011" name="Science">
        <title>The Selaginella genome identifies genetic changes associated with the evolution of vascular plants.</title>
        <authorList>
            <person name="Banks J.A."/>
            <person name="Nishiyama T."/>
            <person name="Hasebe M."/>
            <person name="Bowman J.L."/>
            <person name="Gribskov M."/>
            <person name="dePamphilis C."/>
            <person name="Albert V.A."/>
            <person name="Aono N."/>
            <person name="Aoyama T."/>
            <person name="Ambrose B.A."/>
            <person name="Ashton N.W."/>
            <person name="Axtell M.J."/>
            <person name="Barker E."/>
            <person name="Barker M.S."/>
            <person name="Bennetzen J.L."/>
            <person name="Bonawitz N.D."/>
            <person name="Chapple C."/>
            <person name="Cheng C."/>
            <person name="Correa L.G."/>
            <person name="Dacre M."/>
            <person name="DeBarry J."/>
            <person name="Dreyer I."/>
            <person name="Elias M."/>
            <person name="Engstrom E.M."/>
            <person name="Estelle M."/>
            <person name="Feng L."/>
            <person name="Finet C."/>
            <person name="Floyd S.K."/>
            <person name="Frommer W.B."/>
            <person name="Fujita T."/>
            <person name="Gramzow L."/>
            <person name="Gutensohn M."/>
            <person name="Harholt J."/>
            <person name="Hattori M."/>
            <person name="Heyl A."/>
            <person name="Hirai T."/>
            <person name="Hiwatashi Y."/>
            <person name="Ishikawa M."/>
            <person name="Iwata M."/>
            <person name="Karol K.G."/>
            <person name="Koehler B."/>
            <person name="Kolukisaoglu U."/>
            <person name="Kubo M."/>
            <person name="Kurata T."/>
            <person name="Lalonde S."/>
            <person name="Li K."/>
            <person name="Li Y."/>
            <person name="Litt A."/>
            <person name="Lyons E."/>
            <person name="Manning G."/>
            <person name="Maruyama T."/>
            <person name="Michael T.P."/>
            <person name="Mikami K."/>
            <person name="Miyazaki S."/>
            <person name="Morinaga S."/>
            <person name="Murata T."/>
            <person name="Mueller-Roeber B."/>
            <person name="Nelson D.R."/>
            <person name="Obara M."/>
            <person name="Oguri Y."/>
            <person name="Olmstead R.G."/>
            <person name="Onodera N."/>
            <person name="Petersen B.L."/>
            <person name="Pils B."/>
            <person name="Prigge M."/>
            <person name="Rensing S.A."/>
            <person name="Riano-Pachon D.M."/>
            <person name="Roberts A.W."/>
            <person name="Sato Y."/>
            <person name="Scheller H.V."/>
            <person name="Schulz B."/>
            <person name="Schulz C."/>
            <person name="Shakirov E.V."/>
            <person name="Shibagaki N."/>
            <person name="Shinohara N."/>
            <person name="Shippen D.E."/>
            <person name="Soerensen I."/>
            <person name="Sotooka R."/>
            <person name="Sugimoto N."/>
            <person name="Sugita M."/>
            <person name="Sumikawa N."/>
            <person name="Tanurdzic M."/>
            <person name="Theissen G."/>
            <person name="Ulvskov P."/>
            <person name="Wakazuki S."/>
            <person name="Weng J.K."/>
            <person name="Willats W.W."/>
            <person name="Wipf D."/>
            <person name="Wolf P.G."/>
            <person name="Yang L."/>
            <person name="Zimmer A.D."/>
            <person name="Zhu Q."/>
            <person name="Mitros T."/>
            <person name="Hellsten U."/>
            <person name="Loque D."/>
            <person name="Otillar R."/>
            <person name="Salamov A."/>
            <person name="Schmutz J."/>
            <person name="Shapiro H."/>
            <person name="Lindquist E."/>
            <person name="Lucas S."/>
            <person name="Rokhsar D."/>
            <person name="Grigoriev I.V."/>
        </authorList>
    </citation>
    <scope>NUCLEOTIDE SEQUENCE [LARGE SCALE GENOMIC DNA]</scope>
</reference>
<evidence type="ECO:0000313" key="1">
    <source>
        <dbReference type="EMBL" id="EFJ33087.1"/>
    </source>
</evidence>
<dbReference type="eggNOG" id="KOG4197">
    <property type="taxonomic scope" value="Eukaryota"/>
</dbReference>
<dbReference type="GO" id="GO:0009451">
    <property type="term" value="P:RNA modification"/>
    <property type="evidence" value="ECO:0007669"/>
    <property type="project" value="InterPro"/>
</dbReference>
<dbReference type="PANTHER" id="PTHR47926:SF533">
    <property type="entry name" value="DYW DOMAIN-CONTAINING PROTEIN"/>
    <property type="match status" value="1"/>
</dbReference>
<dbReference type="OrthoDB" id="185373at2759"/>
<keyword evidence="2" id="KW-1185">Reference proteome</keyword>
<accession>D8R4C9</accession>
<proteinExistence type="predicted"/>
<dbReference type="Gene3D" id="1.25.40.10">
    <property type="entry name" value="Tetratricopeptide repeat domain"/>
    <property type="match status" value="1"/>
</dbReference>
<gene>
    <name evidence="1" type="ORF">SELMODRAFT_84256</name>
</gene>
<dbReference type="InParanoid" id="D8R4C9"/>
<dbReference type="GO" id="GO:0003723">
    <property type="term" value="F:RNA binding"/>
    <property type="evidence" value="ECO:0007669"/>
    <property type="project" value="InterPro"/>
</dbReference>
<dbReference type="EMBL" id="GL377571">
    <property type="protein sequence ID" value="EFJ33087.1"/>
    <property type="molecule type" value="Genomic_DNA"/>
</dbReference>
<dbReference type="KEGG" id="smo:SELMODRAFT_84256"/>
<organism evidence="2">
    <name type="scientific">Selaginella moellendorffii</name>
    <name type="common">Spikemoss</name>
    <dbReference type="NCBI Taxonomy" id="88036"/>
    <lineage>
        <taxon>Eukaryota</taxon>
        <taxon>Viridiplantae</taxon>
        <taxon>Streptophyta</taxon>
        <taxon>Embryophyta</taxon>
        <taxon>Tracheophyta</taxon>
        <taxon>Lycopodiopsida</taxon>
        <taxon>Selaginellales</taxon>
        <taxon>Selaginellaceae</taxon>
        <taxon>Selaginella</taxon>
    </lineage>
</organism>
<name>D8R4C9_SELML</name>
<evidence type="ECO:0000313" key="2">
    <source>
        <dbReference type="Proteomes" id="UP000001514"/>
    </source>
</evidence>
<dbReference type="AlphaFoldDB" id="D8R4C9"/>
<dbReference type="InterPro" id="IPR046960">
    <property type="entry name" value="PPR_At4g14850-like_plant"/>
</dbReference>